<dbReference type="InterPro" id="IPR001005">
    <property type="entry name" value="SANT/Myb"/>
</dbReference>
<dbReference type="Pfam" id="PF03124">
    <property type="entry name" value="EXS"/>
    <property type="match status" value="2"/>
</dbReference>
<dbReference type="GO" id="GO:0005737">
    <property type="term" value="C:cytoplasm"/>
    <property type="evidence" value="ECO:0007669"/>
    <property type="project" value="TreeGrafter"/>
</dbReference>
<feature type="chain" id="PRO_5043755268" evidence="8">
    <location>
        <begin position="22"/>
        <end position="867"/>
    </location>
</feature>
<evidence type="ECO:0000256" key="8">
    <source>
        <dbReference type="SAM" id="SignalP"/>
    </source>
</evidence>
<evidence type="ECO:0000256" key="6">
    <source>
        <dbReference type="ARBA" id="ARBA00023136"/>
    </source>
</evidence>
<keyword evidence="5 7" id="KW-1133">Transmembrane helix</keyword>
<feature type="transmembrane region" description="Helical" evidence="7">
    <location>
        <begin position="607"/>
        <end position="627"/>
    </location>
</feature>
<dbReference type="SUPFAM" id="SSF46689">
    <property type="entry name" value="Homeodomain-like"/>
    <property type="match status" value="1"/>
</dbReference>
<evidence type="ECO:0000313" key="11">
    <source>
        <dbReference type="EMBL" id="KAL0265886.1"/>
    </source>
</evidence>
<dbReference type="InterPro" id="IPR009057">
    <property type="entry name" value="Homeodomain-like_sf"/>
</dbReference>
<keyword evidence="6 7" id="KW-0472">Membrane</keyword>
<comment type="similarity">
    <text evidence="3">Belongs to the SYG1 (TC 2.A.94) family.</text>
</comment>
<proteinExistence type="inferred from homology"/>
<evidence type="ECO:0000256" key="7">
    <source>
        <dbReference type="SAM" id="Phobius"/>
    </source>
</evidence>
<dbReference type="InterPro" id="IPR039467">
    <property type="entry name" value="TFIIIB_B''_Myb"/>
</dbReference>
<feature type="transmembrane region" description="Helical" evidence="7">
    <location>
        <begin position="471"/>
        <end position="490"/>
    </location>
</feature>
<dbReference type="SMART" id="SM00717">
    <property type="entry name" value="SANT"/>
    <property type="match status" value="1"/>
</dbReference>
<dbReference type="InterPro" id="IPR004342">
    <property type="entry name" value="EXS_C"/>
</dbReference>
<dbReference type="Pfam" id="PF15963">
    <property type="entry name" value="Myb_DNA-bind_7"/>
    <property type="match status" value="1"/>
</dbReference>
<sequence length="867" mass="100803">MRLYCSHILSMLLWSLSISASVPLKDSKKLVSMGYSRKLNKERISEWKAWYIRYDYLESLFDDEKMFIYAFKHELTKIEEFFIYAEKEIINAKRLVICEPERKAKRYFSEPDGVHENSSTHTSGKYYMQNAATDTNQDSFIPSSSSSSEYNSSSTEIMVNTAEHTHPYRVLAKGGGSAPKAGPVVAPDVPHDRCARMRTKAGTPREEYLPDAEDVIIEIDDINYGDLASEGDIHRHSTEKERRRRGWKGIVAAQKTRIFKDNIFSKRYDKNMSERALLDYIADLKQIIKYRNLNLLGFKKILYKYDKAKGRNITHILMPLVERSYFNVSRDIDSVAKEASLTYQMKYYKNNPEKARTILRRISRKERSSQLAIFLTGVVLALSIVFHFYIFENIAEDAAGYYVSVLAVQLGAFLFGGCLFVFKTYSVNYNYIFNFNHGSKLDNGTFLLLTSAMILVHQASVFYMHSKYGSYIVFILILIVVFPMDVLYRLSRYSLLGSLLKSFVLGIELFLESNGVHQGSCLYAVMVWPGLIRTLQCARRYFDESLMVHVYNGAKYIISMLSIILGHYQLGWRYRQYICTTVCMLSSSYSLYWDLFIDWNILRPRRLFPTSAYAAIIAINMFLRFLWAYKTYLGLTKHACLLAEVLRRFLWLLVRVEHEHLNNCNQLKAMKYVRLPFQEMFYRKNYEPLETDTRDETEENSVDVLAMQALMDKKLSHYLKNANFRKKKRRCVDSAVPDMCSDNLNVLMVQDGRIVLDETSLYTDTRSPSVCEVSDDSNTIVTSATFKKARGKTHWTEDDNKLFYEALVICGLEFTLISELFPHKTRKQIKRKFLKEERTNRAKIDAILGRATTFDSDAYQKLKDVYR</sequence>
<gene>
    <name evidence="11" type="ORF">PYX00_011603</name>
</gene>
<keyword evidence="4 7" id="KW-0812">Transmembrane</keyword>
<feature type="domain" description="EXS" evidence="9">
    <location>
        <begin position="513"/>
        <end position="687"/>
    </location>
</feature>
<organism evidence="11">
    <name type="scientific">Menopon gallinae</name>
    <name type="common">poultry shaft louse</name>
    <dbReference type="NCBI Taxonomy" id="328185"/>
    <lineage>
        <taxon>Eukaryota</taxon>
        <taxon>Metazoa</taxon>
        <taxon>Ecdysozoa</taxon>
        <taxon>Arthropoda</taxon>
        <taxon>Hexapoda</taxon>
        <taxon>Insecta</taxon>
        <taxon>Pterygota</taxon>
        <taxon>Neoptera</taxon>
        <taxon>Paraneoptera</taxon>
        <taxon>Psocodea</taxon>
        <taxon>Troctomorpha</taxon>
        <taxon>Phthiraptera</taxon>
        <taxon>Amblycera</taxon>
        <taxon>Menoponidae</taxon>
        <taxon>Menopon</taxon>
    </lineage>
</organism>
<feature type="transmembrane region" description="Helical" evidence="7">
    <location>
        <begin position="371"/>
        <end position="391"/>
    </location>
</feature>
<dbReference type="PROSITE" id="PS51382">
    <property type="entry name" value="SPX"/>
    <property type="match status" value="1"/>
</dbReference>
<evidence type="ECO:0000256" key="1">
    <source>
        <dbReference type="ARBA" id="ARBA00004123"/>
    </source>
</evidence>
<name>A0AAW2H855_9NEOP</name>
<dbReference type="InterPro" id="IPR004331">
    <property type="entry name" value="SPX_dom"/>
</dbReference>
<feature type="transmembrane region" description="Helical" evidence="7">
    <location>
        <begin position="403"/>
        <end position="425"/>
    </location>
</feature>
<feature type="transmembrane region" description="Helical" evidence="7">
    <location>
        <begin position="546"/>
        <end position="568"/>
    </location>
</feature>
<evidence type="ECO:0000259" key="10">
    <source>
        <dbReference type="PROSITE" id="PS51382"/>
    </source>
</evidence>
<evidence type="ECO:0000256" key="5">
    <source>
        <dbReference type="ARBA" id="ARBA00022989"/>
    </source>
</evidence>
<dbReference type="Pfam" id="PF03105">
    <property type="entry name" value="SPX"/>
    <property type="match status" value="1"/>
</dbReference>
<keyword evidence="8" id="KW-0732">Signal</keyword>
<dbReference type="AlphaFoldDB" id="A0AAW2H855"/>
<evidence type="ECO:0000256" key="4">
    <source>
        <dbReference type="ARBA" id="ARBA00022692"/>
    </source>
</evidence>
<comment type="caution">
    <text evidence="11">The sequence shown here is derived from an EMBL/GenBank/DDBJ whole genome shotgun (WGS) entry which is preliminary data.</text>
</comment>
<dbReference type="CDD" id="cd00167">
    <property type="entry name" value="SANT"/>
    <property type="match status" value="1"/>
</dbReference>
<feature type="transmembrane region" description="Helical" evidence="7">
    <location>
        <begin position="445"/>
        <end position="464"/>
    </location>
</feature>
<dbReference type="GO" id="GO:0016020">
    <property type="term" value="C:membrane"/>
    <property type="evidence" value="ECO:0007669"/>
    <property type="project" value="UniProtKB-SubCell"/>
</dbReference>
<accession>A0AAW2H855</accession>
<dbReference type="GO" id="GO:0005634">
    <property type="term" value="C:nucleus"/>
    <property type="evidence" value="ECO:0007669"/>
    <property type="project" value="UniProtKB-SubCell"/>
</dbReference>
<dbReference type="Gene3D" id="1.10.10.60">
    <property type="entry name" value="Homeodomain-like"/>
    <property type="match status" value="1"/>
</dbReference>
<dbReference type="EMBL" id="JARGDH010000006">
    <property type="protein sequence ID" value="KAL0265886.1"/>
    <property type="molecule type" value="Genomic_DNA"/>
</dbReference>
<comment type="subcellular location">
    <subcellularLocation>
        <location evidence="2">Membrane</location>
        <topology evidence="2">Multi-pass membrane protein</topology>
    </subcellularLocation>
    <subcellularLocation>
        <location evidence="1">Nucleus</location>
    </subcellularLocation>
</comment>
<evidence type="ECO:0000256" key="2">
    <source>
        <dbReference type="ARBA" id="ARBA00004141"/>
    </source>
</evidence>
<feature type="transmembrane region" description="Helical" evidence="7">
    <location>
        <begin position="574"/>
        <end position="595"/>
    </location>
</feature>
<protein>
    <submittedName>
        <fullName evidence="11">Uncharacterized protein</fullName>
    </submittedName>
</protein>
<evidence type="ECO:0000259" key="9">
    <source>
        <dbReference type="PROSITE" id="PS51380"/>
    </source>
</evidence>
<evidence type="ECO:0000256" key="3">
    <source>
        <dbReference type="ARBA" id="ARBA00009665"/>
    </source>
</evidence>
<reference evidence="11" key="1">
    <citation type="journal article" date="2024" name="Gigascience">
        <title>Chromosome-level genome of the poultry shaft louse Menopon gallinae provides insight into the host-switching and adaptive evolution of parasitic lice.</title>
        <authorList>
            <person name="Xu Y."/>
            <person name="Ma L."/>
            <person name="Liu S."/>
            <person name="Liang Y."/>
            <person name="Liu Q."/>
            <person name="He Z."/>
            <person name="Tian L."/>
            <person name="Duan Y."/>
            <person name="Cai W."/>
            <person name="Li H."/>
            <person name="Song F."/>
        </authorList>
    </citation>
    <scope>NUCLEOTIDE SEQUENCE</scope>
    <source>
        <strain evidence="11">Cailab_2023a</strain>
    </source>
</reference>
<dbReference type="PROSITE" id="PS51380">
    <property type="entry name" value="EXS"/>
    <property type="match status" value="1"/>
</dbReference>
<feature type="domain" description="SPX" evidence="10">
    <location>
        <begin position="33"/>
        <end position="319"/>
    </location>
</feature>
<dbReference type="PANTHER" id="PTHR10783">
    <property type="entry name" value="XENOTROPIC AND POLYTROPIC RETROVIRUS RECEPTOR 1-RELATED"/>
    <property type="match status" value="1"/>
</dbReference>
<feature type="signal peptide" evidence="8">
    <location>
        <begin position="1"/>
        <end position="21"/>
    </location>
</feature>